<evidence type="ECO:0000256" key="1">
    <source>
        <dbReference type="SAM" id="MobiDB-lite"/>
    </source>
</evidence>
<dbReference type="STRING" id="317577.GCA_000419625_02015"/>
<gene>
    <name evidence="3" type="ORF">DFI_09490</name>
</gene>
<protein>
    <submittedName>
        <fullName evidence="3">Uncharacterized protein</fullName>
    </submittedName>
</protein>
<evidence type="ECO:0000256" key="2">
    <source>
        <dbReference type="SAM" id="Phobius"/>
    </source>
</evidence>
<dbReference type="InterPro" id="IPR011990">
    <property type="entry name" value="TPR-like_helical_dom_sf"/>
</dbReference>
<evidence type="ECO:0000313" key="4">
    <source>
        <dbReference type="Proteomes" id="UP000259030"/>
    </source>
</evidence>
<keyword evidence="4" id="KW-1185">Reference proteome</keyword>
<sequence length="190" mass="21272">MAARPPAPQTVSRDTLDAAHAGDPQAAWDVYEHFHAYERAFSLPANEQHALLLQAARAGHADAQFETAKLLRGGWLSLDGDTLRETDEHPTQANLNAARLLLDQAAAQGHERAQAMLTNLPPSEWHTQSVHRSPYGTHQPLRRDEHTERQDDEQHRRRNPLLPVLVAAALIALAFMAWLLFTMKVHDRLG</sequence>
<feature type="compositionally biased region" description="Polar residues" evidence="1">
    <location>
        <begin position="122"/>
        <end position="131"/>
    </location>
</feature>
<dbReference type="Gene3D" id="1.25.40.10">
    <property type="entry name" value="Tetratricopeptide repeat domain"/>
    <property type="match status" value="1"/>
</dbReference>
<dbReference type="KEGG" id="dfc:DFI_09490"/>
<keyword evidence="2" id="KW-1133">Transmembrane helix</keyword>
<reference evidence="3 4" key="1">
    <citation type="submission" date="2017-05" db="EMBL/GenBank/DDBJ databases">
        <title>The complete genome sequence of Deinococcus ficus isolated from the rhizosphere of the Ficus religiosa L. in Taiwan.</title>
        <authorList>
            <person name="Wu K.-M."/>
            <person name="Liao T.-L."/>
            <person name="Liu Y.-M."/>
            <person name="Young C.-C."/>
            <person name="Tsai S.-F."/>
        </authorList>
    </citation>
    <scope>NUCLEOTIDE SEQUENCE [LARGE SCALE GENOMIC DNA]</scope>
    <source>
        <strain evidence="3 4">CC-FR2-10</strain>
    </source>
</reference>
<keyword evidence="2" id="KW-0812">Transmembrane</keyword>
<name>A0A221SX52_9DEIO</name>
<dbReference type="EMBL" id="CP021081">
    <property type="protein sequence ID" value="ASN81208.1"/>
    <property type="molecule type" value="Genomic_DNA"/>
</dbReference>
<feature type="transmembrane region" description="Helical" evidence="2">
    <location>
        <begin position="161"/>
        <end position="181"/>
    </location>
</feature>
<dbReference type="AlphaFoldDB" id="A0A221SX52"/>
<keyword evidence="2" id="KW-0472">Membrane</keyword>
<evidence type="ECO:0000313" key="3">
    <source>
        <dbReference type="EMBL" id="ASN81208.1"/>
    </source>
</evidence>
<accession>A0A221SX52</accession>
<feature type="region of interest" description="Disordered" evidence="1">
    <location>
        <begin position="122"/>
        <end position="156"/>
    </location>
</feature>
<organism evidence="3 4">
    <name type="scientific">Deinococcus ficus</name>
    <dbReference type="NCBI Taxonomy" id="317577"/>
    <lineage>
        <taxon>Bacteria</taxon>
        <taxon>Thermotogati</taxon>
        <taxon>Deinococcota</taxon>
        <taxon>Deinococci</taxon>
        <taxon>Deinococcales</taxon>
        <taxon>Deinococcaceae</taxon>
        <taxon>Deinococcus</taxon>
    </lineage>
</organism>
<dbReference type="RefSeq" id="WP_027462927.1">
    <property type="nucleotide sequence ID" value="NZ_CP021081.1"/>
</dbReference>
<dbReference type="Proteomes" id="UP000259030">
    <property type="component" value="Chromosome"/>
</dbReference>
<feature type="compositionally biased region" description="Basic and acidic residues" evidence="1">
    <location>
        <begin position="141"/>
        <end position="155"/>
    </location>
</feature>
<proteinExistence type="predicted"/>